<keyword evidence="9" id="KW-1185">Reference proteome</keyword>
<dbReference type="PANTHER" id="PTHR42711">
    <property type="entry name" value="ABC TRANSPORTER ATP-BINDING PROTEIN"/>
    <property type="match status" value="1"/>
</dbReference>
<gene>
    <name evidence="8" type="ORF">HMPREF9237_00856</name>
</gene>
<evidence type="ECO:0000313" key="8">
    <source>
        <dbReference type="EMBL" id="EPD26922.1"/>
    </source>
</evidence>
<organism evidence="8 9">
    <name type="scientific">Actinotignum schaalii FB123-CNA-2</name>
    <dbReference type="NCBI Taxonomy" id="883067"/>
    <lineage>
        <taxon>Bacteria</taxon>
        <taxon>Bacillati</taxon>
        <taxon>Actinomycetota</taxon>
        <taxon>Actinomycetes</taxon>
        <taxon>Actinomycetales</taxon>
        <taxon>Actinomycetaceae</taxon>
        <taxon>Actinotignum</taxon>
    </lineage>
</organism>
<dbReference type="AlphaFoldDB" id="S2W2W8"/>
<dbReference type="InterPro" id="IPR003593">
    <property type="entry name" value="AAA+_ATPase"/>
</dbReference>
<dbReference type="Pfam" id="PF00005">
    <property type="entry name" value="ABC_tran"/>
    <property type="match status" value="1"/>
</dbReference>
<evidence type="ECO:0000256" key="5">
    <source>
        <dbReference type="ARBA" id="ARBA00022840"/>
    </source>
</evidence>
<dbReference type="InterPro" id="IPR050763">
    <property type="entry name" value="ABC_transporter_ATP-binding"/>
</dbReference>
<evidence type="ECO:0000313" key="9">
    <source>
        <dbReference type="Proteomes" id="UP000014393"/>
    </source>
</evidence>
<dbReference type="eggNOG" id="COG1131">
    <property type="taxonomic scope" value="Bacteria"/>
</dbReference>
<dbReference type="STRING" id="59505.FB03_00625"/>
<dbReference type="GO" id="GO:0005886">
    <property type="term" value="C:plasma membrane"/>
    <property type="evidence" value="ECO:0007669"/>
    <property type="project" value="UniProtKB-SubCell"/>
</dbReference>
<evidence type="ECO:0000259" key="7">
    <source>
        <dbReference type="PROSITE" id="PS50893"/>
    </source>
</evidence>
<reference evidence="8 9" key="1">
    <citation type="submission" date="2013-05" db="EMBL/GenBank/DDBJ databases">
        <title>The Genome Sequence of Actinobaculum schaalii FB123-CNA2.</title>
        <authorList>
            <consortium name="The Broad Institute Genomics Platform"/>
            <person name="Earl A."/>
            <person name="Ward D."/>
            <person name="Feldgarden M."/>
            <person name="Gevers D."/>
            <person name="Saerens B."/>
            <person name="Vaneechoutte M."/>
            <person name="Walker B."/>
            <person name="Young S."/>
            <person name="Zeng Q."/>
            <person name="Gargeya S."/>
            <person name="Fitzgerald M."/>
            <person name="Haas B."/>
            <person name="Abouelleil A."/>
            <person name="Allen A.W."/>
            <person name="Alvarado L."/>
            <person name="Arachchi H.M."/>
            <person name="Berlin A.M."/>
            <person name="Chapman S.B."/>
            <person name="Gainer-Dewar J."/>
            <person name="Goldberg J."/>
            <person name="Griggs A."/>
            <person name="Gujja S."/>
            <person name="Hansen M."/>
            <person name="Howarth C."/>
            <person name="Imamovic A."/>
            <person name="Ireland A."/>
            <person name="Larimer J."/>
            <person name="McCowan C."/>
            <person name="Murphy C."/>
            <person name="Pearson M."/>
            <person name="Poon T.W."/>
            <person name="Priest M."/>
            <person name="Roberts A."/>
            <person name="Saif S."/>
            <person name="Shea T."/>
            <person name="Sisk P."/>
            <person name="Sykes S."/>
            <person name="Wortman J."/>
            <person name="Nusbaum C."/>
            <person name="Birren B."/>
        </authorList>
    </citation>
    <scope>NUCLEOTIDE SEQUENCE [LARGE SCALE GENOMIC DNA]</scope>
    <source>
        <strain evidence="8 9">FB123-CNA-2</strain>
    </source>
</reference>
<dbReference type="GO" id="GO:0046677">
    <property type="term" value="P:response to antibiotic"/>
    <property type="evidence" value="ECO:0007669"/>
    <property type="project" value="UniProtKB-KW"/>
</dbReference>
<dbReference type="InterPro" id="IPR027417">
    <property type="entry name" value="P-loop_NTPase"/>
</dbReference>
<dbReference type="OrthoDB" id="9804819at2"/>
<evidence type="ECO:0000256" key="4">
    <source>
        <dbReference type="ARBA" id="ARBA00022741"/>
    </source>
</evidence>
<dbReference type="Gene3D" id="3.40.50.300">
    <property type="entry name" value="P-loop containing nucleotide triphosphate hydrolases"/>
    <property type="match status" value="1"/>
</dbReference>
<dbReference type="GO" id="GO:0005524">
    <property type="term" value="F:ATP binding"/>
    <property type="evidence" value="ECO:0007669"/>
    <property type="project" value="UniProtKB-KW"/>
</dbReference>
<keyword evidence="5" id="KW-0067">ATP-binding</keyword>
<evidence type="ECO:0000256" key="6">
    <source>
        <dbReference type="ARBA" id="ARBA00023251"/>
    </source>
</evidence>
<comment type="caution">
    <text evidence="8">The sequence shown here is derived from an EMBL/GenBank/DDBJ whole genome shotgun (WGS) entry which is preliminary data.</text>
</comment>
<proteinExistence type="inferred from homology"/>
<dbReference type="PATRIC" id="fig|883067.3.peg.838"/>
<evidence type="ECO:0000256" key="2">
    <source>
        <dbReference type="ARBA" id="ARBA00005417"/>
    </source>
</evidence>
<dbReference type="PROSITE" id="PS50893">
    <property type="entry name" value="ABC_TRANSPORTER_2"/>
    <property type="match status" value="1"/>
</dbReference>
<dbReference type="HOGENOM" id="CLU_000604_1_2_11"/>
<dbReference type="InterPro" id="IPR003439">
    <property type="entry name" value="ABC_transporter-like_ATP-bd"/>
</dbReference>
<dbReference type="SUPFAM" id="SSF52540">
    <property type="entry name" value="P-loop containing nucleoside triphosphate hydrolases"/>
    <property type="match status" value="1"/>
</dbReference>
<dbReference type="SMART" id="SM00382">
    <property type="entry name" value="AAA"/>
    <property type="match status" value="1"/>
</dbReference>
<dbReference type="GO" id="GO:0016887">
    <property type="term" value="F:ATP hydrolysis activity"/>
    <property type="evidence" value="ECO:0007669"/>
    <property type="project" value="InterPro"/>
</dbReference>
<keyword evidence="4" id="KW-0547">Nucleotide-binding</keyword>
<keyword evidence="3" id="KW-0813">Transport</keyword>
<evidence type="ECO:0000256" key="3">
    <source>
        <dbReference type="ARBA" id="ARBA00022448"/>
    </source>
</evidence>
<dbReference type="Proteomes" id="UP000014393">
    <property type="component" value="Unassembled WGS sequence"/>
</dbReference>
<comment type="similarity">
    <text evidence="2">Belongs to the ABC transporter superfamily.</text>
</comment>
<evidence type="ECO:0000256" key="1">
    <source>
        <dbReference type="ARBA" id="ARBA00004202"/>
    </source>
</evidence>
<accession>S2W2W8</accession>
<dbReference type="EMBL" id="AGWM01000010">
    <property type="protein sequence ID" value="EPD26922.1"/>
    <property type="molecule type" value="Genomic_DNA"/>
</dbReference>
<comment type="subcellular location">
    <subcellularLocation>
        <location evidence="1">Cell membrane</location>
        <topology evidence="1">Peripheral membrane protein</topology>
    </subcellularLocation>
</comment>
<sequence length="336" mass="36188">MFSFRDRFNWLERVRILIDPHIPVLDVAHVRRVFGKEKFVAVEDVSLQVQAGQVHALLGPNGAGKTTTVRMCATLLAPTSGQVRIAGIDAVRHPEKARSRLGLVLGGDLGFYPRATARDNLLYFADLQGVANGQRRGAVNDVLERVKLTDSAGAKVGQFSRGMRQRLHLARALLGAPPLLLLDEPTTGLDPDVALTVRDIIRDVAAGGTAVLLTSHSMPEVEELADIITVIGAGKIAVRGSVRDIADYAGVGATTTFTLGARKADIFASLEAEFPEAVIIRRPRAGNWAVTIYWDARSGAQAERLVALLGHEPEDLVTRPASLEETYLALADGLAR</sequence>
<dbReference type="RefSeq" id="WP_016442482.1">
    <property type="nucleotide sequence ID" value="NZ_KE150262.1"/>
</dbReference>
<name>S2W2W8_9ACTO</name>
<protein>
    <recommendedName>
        <fullName evidence="7">ABC transporter domain-containing protein</fullName>
    </recommendedName>
</protein>
<dbReference type="PANTHER" id="PTHR42711:SF5">
    <property type="entry name" value="ABC TRANSPORTER ATP-BINDING PROTEIN NATA"/>
    <property type="match status" value="1"/>
</dbReference>
<feature type="domain" description="ABC transporter" evidence="7">
    <location>
        <begin position="25"/>
        <end position="258"/>
    </location>
</feature>
<keyword evidence="6" id="KW-0046">Antibiotic resistance</keyword>